<organism evidence="2 4">
    <name type="scientific">Jejuia pallidilutea</name>
    <dbReference type="NCBI Taxonomy" id="504487"/>
    <lineage>
        <taxon>Bacteria</taxon>
        <taxon>Pseudomonadati</taxon>
        <taxon>Bacteroidota</taxon>
        <taxon>Flavobacteriia</taxon>
        <taxon>Flavobacteriales</taxon>
        <taxon>Flavobacteriaceae</taxon>
        <taxon>Jejuia</taxon>
    </lineage>
</organism>
<dbReference type="EMBL" id="BBNR01000009">
    <property type="protein sequence ID" value="GAL67414.1"/>
    <property type="molecule type" value="Genomic_DNA"/>
</dbReference>
<protein>
    <recommendedName>
        <fullName evidence="6">NIPSNAP protein</fullName>
    </recommendedName>
</protein>
<keyword evidence="1" id="KW-0732">Signal</keyword>
<evidence type="ECO:0000256" key="1">
    <source>
        <dbReference type="SAM" id="SignalP"/>
    </source>
</evidence>
<dbReference type="STRING" id="504487.JCM19538_863"/>
<reference evidence="5" key="1">
    <citation type="journal article" date="2014" name="Genome Announc.">
        <title>Draft Genome Sequence of Marine Flavobacterium Jejuia pallidilutea Strain 11shimoA1 and Pigmentation Mutants.</title>
        <authorList>
            <person name="Takatani N."/>
            <person name="Nakanishi M."/>
            <person name="Meirelles P."/>
            <person name="Mino S."/>
            <person name="Suda W."/>
            <person name="Oshima K."/>
            <person name="Hattori M."/>
            <person name="Ohkuma M."/>
            <person name="Hosokawa M."/>
            <person name="Miyashita K."/>
            <person name="Thompson F.L."/>
            <person name="Niwa A."/>
            <person name="Sawabe T."/>
            <person name="Sawabe T."/>
        </authorList>
    </citation>
    <scope>NUCLEOTIDE SEQUENCE [LARGE SCALE GENOMIC DNA]</scope>
    <source>
        <strain evidence="5">JCM 19538</strain>
    </source>
</reference>
<dbReference type="EMBL" id="BBNY01000068">
    <property type="protein sequence ID" value="GAL90122.1"/>
    <property type="molecule type" value="Genomic_DNA"/>
</dbReference>
<sequence>MKHIKPILAFIVIVCFSVQVYAQQAYLVHQDNVKPSKLMQYEKIAKEFHEAALEHQPNTTWVTASSNDFKYFYITPIKNMAELDENPMAAMADAMGDKFGAMFKEFDKCYDSHGSYIIVNDKELSYMPDDVTIPEDHNYRRWFYIYYTPENAKAVRDGMKAVKALYEKKNSEAYYRIYHDGFGQMEHYYLVSASAKDEVDFATTGKENEKVLGSFEERWEAFSQVMDYASRMEEYVGEMRPDLSYAPKED</sequence>
<dbReference type="Proteomes" id="UP000029641">
    <property type="component" value="Unassembled WGS sequence"/>
</dbReference>
<dbReference type="RefSeq" id="WP_052417924.1">
    <property type="nucleotide sequence ID" value="NZ_BBNR01000009.1"/>
</dbReference>
<evidence type="ECO:0000313" key="3">
    <source>
        <dbReference type="EMBL" id="GAL90122.1"/>
    </source>
</evidence>
<accession>A0A090VVX3</accession>
<comment type="caution">
    <text evidence="2">The sequence shown here is derived from an EMBL/GenBank/DDBJ whole genome shotgun (WGS) entry which is preliminary data.</text>
</comment>
<feature type="chain" id="PRO_5010408411" description="NIPSNAP protein" evidence="1">
    <location>
        <begin position="23"/>
        <end position="250"/>
    </location>
</feature>
<dbReference type="AlphaFoldDB" id="A0A090VVX3"/>
<proteinExistence type="predicted"/>
<keyword evidence="5" id="KW-1185">Reference proteome</keyword>
<feature type="signal peptide" evidence="1">
    <location>
        <begin position="1"/>
        <end position="22"/>
    </location>
</feature>
<name>A0A090VVX3_9FLAO</name>
<evidence type="ECO:0008006" key="6">
    <source>
        <dbReference type="Google" id="ProtNLM"/>
    </source>
</evidence>
<dbReference type="eggNOG" id="ENOG502ZB1I">
    <property type="taxonomic scope" value="Bacteria"/>
</dbReference>
<evidence type="ECO:0000313" key="4">
    <source>
        <dbReference type="Proteomes" id="UP000029641"/>
    </source>
</evidence>
<gene>
    <name evidence="2" type="ORF">JCM19301_2766</name>
    <name evidence="3" type="ORF">JCM19538_863</name>
</gene>
<dbReference type="Proteomes" id="UP000030184">
    <property type="component" value="Unassembled WGS sequence"/>
</dbReference>
<dbReference type="OrthoDB" id="1426903at2"/>
<evidence type="ECO:0000313" key="5">
    <source>
        <dbReference type="Proteomes" id="UP000030184"/>
    </source>
</evidence>
<evidence type="ECO:0000313" key="2">
    <source>
        <dbReference type="EMBL" id="GAL67414.1"/>
    </source>
</evidence>